<keyword evidence="2" id="KW-0946">Virion</keyword>
<reference evidence="2" key="1">
    <citation type="journal article" date="2021" name="Proc. Natl. Acad. Sci. U.S.A.">
        <title>A Catalog of Tens of Thousands of Viruses from Human Metagenomes Reveals Hidden Associations with Chronic Diseases.</title>
        <authorList>
            <person name="Tisza M.J."/>
            <person name="Buck C.B."/>
        </authorList>
    </citation>
    <scope>NUCLEOTIDE SEQUENCE</scope>
    <source>
        <strain evidence="2">CtO6A5</strain>
    </source>
</reference>
<dbReference type="GO" id="GO:0019031">
    <property type="term" value="C:viral envelope"/>
    <property type="evidence" value="ECO:0007669"/>
    <property type="project" value="UniProtKB-KW"/>
</dbReference>
<keyword evidence="1" id="KW-0812">Transmembrane</keyword>
<proteinExistence type="predicted"/>
<sequence>MAADIMIQYELVISGLLFGGILALIVAIEWSKIH</sequence>
<keyword evidence="2" id="KW-0261">Viral envelope protein</keyword>
<feature type="transmembrane region" description="Helical" evidence="1">
    <location>
        <begin position="6"/>
        <end position="28"/>
    </location>
</feature>
<protein>
    <submittedName>
        <fullName evidence="2">Poxvirus virion envelope protein A14</fullName>
    </submittedName>
</protein>
<dbReference type="EMBL" id="BK014823">
    <property type="protein sequence ID" value="DAD77347.1"/>
    <property type="molecule type" value="Genomic_DNA"/>
</dbReference>
<evidence type="ECO:0000256" key="1">
    <source>
        <dbReference type="SAM" id="Phobius"/>
    </source>
</evidence>
<name>A0A8S5M5Q4_9VIRU</name>
<accession>A0A8S5M5Q4</accession>
<organism evidence="2">
    <name type="scientific">Inoviridae sp. ctO6A5</name>
    <dbReference type="NCBI Taxonomy" id="2826760"/>
    <lineage>
        <taxon>Viruses</taxon>
        <taxon>Monodnaviria</taxon>
        <taxon>Loebvirae</taxon>
        <taxon>Hofneiviricota</taxon>
        <taxon>Faserviricetes</taxon>
        <taxon>Tubulavirales</taxon>
        <taxon>Inoviridae</taxon>
    </lineage>
</organism>
<keyword evidence="1" id="KW-0472">Membrane</keyword>
<keyword evidence="1" id="KW-1133">Transmembrane helix</keyword>
<evidence type="ECO:0000313" key="2">
    <source>
        <dbReference type="EMBL" id="DAD77347.1"/>
    </source>
</evidence>